<sequence>MNKEGLTPLHVALGRGHKNMAESLLKRGADPNVSDANGCTPLHIIITTGDIYFVKIFFKVNDEVNQSVQVDAVDESGHTPLRCAVARLWPDIVDFLLDRGAKLSSFIFPTEDHFDKYLMYENEDDEDKLVMTSHTLAVVDGLEKRGYELSRSDAMTIMKLFAKNQVFDDQLVNLKDYWCDDENFALKAKEVMISSSVSLCDLIQCRPEQTTKLLTYLDYWRFAYSNKWKKLPNESHEPCLAYLCEIMSRGFFPRWTLEFFLELTRYLLPILCCDMIIKNLENKDLLAICLTAMDQGTGNDDDLVKVFFTICDEKHQLVQIEAQDKLGQSPLHRALYYGNKKAAELLLRRGAKQNLADENGSTPLHIICEKKAMMDWRSYSLRSTTTKISWCRSTSVTRRVEHHCTWLCFVASRNQADGAGKCHEQGGPDAATRGSGPWPQKYGRIAAEKRCDPNVSDANGCTPLHIIITTGDIHFVKIFFKVNDEVNQSVQVDAVDESGHTPLRCAVARLWPDIVDFLLDRGAKLSSFIFPTEDQFDKCLVYENEDNEDKLVIASRILSIVDSLEKRGYELGRRDALMVMKLFAKNQVFDESMTNLEDYWYADEDFAIEANEIMISPSLSLFDLIHHRSEETTKLLTYSDYWRFVNSSEWADLPDESCEPCFAYLCEIMSRGFFRRWALEFF</sequence>
<evidence type="ECO:0000313" key="4">
    <source>
        <dbReference type="EMBL" id="CAB0044263.1"/>
    </source>
</evidence>
<reference evidence="4 5" key="1">
    <citation type="submission" date="2020-02" db="EMBL/GenBank/DDBJ databases">
        <authorList>
            <person name="Ferguson B K."/>
        </authorList>
    </citation>
    <scope>NUCLEOTIDE SEQUENCE [LARGE SCALE GENOMIC DNA]</scope>
</reference>
<dbReference type="InterPro" id="IPR036770">
    <property type="entry name" value="Ankyrin_rpt-contain_sf"/>
</dbReference>
<evidence type="ECO:0000256" key="1">
    <source>
        <dbReference type="ARBA" id="ARBA00022737"/>
    </source>
</evidence>
<dbReference type="EMBL" id="CADCXV010001416">
    <property type="protein sequence ID" value="CAB0044263.1"/>
    <property type="molecule type" value="Genomic_DNA"/>
</dbReference>
<protein>
    <submittedName>
        <fullName evidence="4">Uncharacterized protein</fullName>
    </submittedName>
</protein>
<organism evidence="4 5">
    <name type="scientific">Trichogramma brassicae</name>
    <dbReference type="NCBI Taxonomy" id="86971"/>
    <lineage>
        <taxon>Eukaryota</taxon>
        <taxon>Metazoa</taxon>
        <taxon>Ecdysozoa</taxon>
        <taxon>Arthropoda</taxon>
        <taxon>Hexapoda</taxon>
        <taxon>Insecta</taxon>
        <taxon>Pterygota</taxon>
        <taxon>Neoptera</taxon>
        <taxon>Endopterygota</taxon>
        <taxon>Hymenoptera</taxon>
        <taxon>Apocrita</taxon>
        <taxon>Proctotrupomorpha</taxon>
        <taxon>Chalcidoidea</taxon>
        <taxon>Trichogrammatidae</taxon>
        <taxon>Trichogramma</taxon>
    </lineage>
</organism>
<evidence type="ECO:0000313" key="5">
    <source>
        <dbReference type="Proteomes" id="UP000479190"/>
    </source>
</evidence>
<feature type="repeat" description="ANK" evidence="3">
    <location>
        <begin position="326"/>
        <end position="358"/>
    </location>
</feature>
<dbReference type="Gene3D" id="1.25.40.20">
    <property type="entry name" value="Ankyrin repeat-containing domain"/>
    <property type="match status" value="3"/>
</dbReference>
<accession>A0A6H5J1G1</accession>
<gene>
    <name evidence="4" type="ORF">TBRA_LOCUS15851</name>
</gene>
<dbReference type="PANTHER" id="PTHR24198:SF165">
    <property type="entry name" value="ANKYRIN REPEAT-CONTAINING PROTEIN-RELATED"/>
    <property type="match status" value="1"/>
</dbReference>
<evidence type="ECO:0000256" key="2">
    <source>
        <dbReference type="ARBA" id="ARBA00023043"/>
    </source>
</evidence>
<dbReference type="PROSITE" id="PS50088">
    <property type="entry name" value="ANK_REPEAT"/>
    <property type="match status" value="4"/>
</dbReference>
<feature type="repeat" description="ANK" evidence="3">
    <location>
        <begin position="4"/>
        <end position="36"/>
    </location>
</feature>
<feature type="repeat" description="ANK" evidence="3">
    <location>
        <begin position="498"/>
        <end position="526"/>
    </location>
</feature>
<dbReference type="SUPFAM" id="SSF48403">
    <property type="entry name" value="Ankyrin repeat"/>
    <property type="match status" value="2"/>
</dbReference>
<feature type="repeat" description="ANK" evidence="3">
    <location>
        <begin position="76"/>
        <end position="104"/>
    </location>
</feature>
<dbReference type="PANTHER" id="PTHR24198">
    <property type="entry name" value="ANKYRIN REPEAT AND PROTEIN KINASE DOMAIN-CONTAINING PROTEIN"/>
    <property type="match status" value="1"/>
</dbReference>
<dbReference type="Proteomes" id="UP000479190">
    <property type="component" value="Unassembled WGS sequence"/>
</dbReference>
<keyword evidence="1" id="KW-0677">Repeat</keyword>
<dbReference type="SMART" id="SM00248">
    <property type="entry name" value="ANK"/>
    <property type="match status" value="6"/>
</dbReference>
<proteinExistence type="predicted"/>
<dbReference type="AlphaFoldDB" id="A0A6H5J1G1"/>
<dbReference type="PROSITE" id="PS50297">
    <property type="entry name" value="ANK_REP_REGION"/>
    <property type="match status" value="4"/>
</dbReference>
<evidence type="ECO:0000256" key="3">
    <source>
        <dbReference type="PROSITE-ProRule" id="PRU00023"/>
    </source>
</evidence>
<keyword evidence="2 3" id="KW-0040">ANK repeat</keyword>
<dbReference type="InterPro" id="IPR002110">
    <property type="entry name" value="Ankyrin_rpt"/>
</dbReference>
<dbReference type="Pfam" id="PF12796">
    <property type="entry name" value="Ank_2"/>
    <property type="match status" value="3"/>
</dbReference>
<name>A0A6H5J1G1_9HYME</name>
<keyword evidence="5" id="KW-1185">Reference proteome</keyword>
<dbReference type="OrthoDB" id="20872at2759"/>